<evidence type="ECO:0000259" key="3">
    <source>
        <dbReference type="PROSITE" id="PS51000"/>
    </source>
</evidence>
<gene>
    <name evidence="4" type="ORF">H9943_02985</name>
</gene>
<evidence type="ECO:0000313" key="5">
    <source>
        <dbReference type="Proteomes" id="UP000824209"/>
    </source>
</evidence>
<comment type="caution">
    <text evidence="4">The sequence shown here is derived from an EMBL/GenBank/DDBJ whole genome shotgun (WGS) entry which is preliminary data.</text>
</comment>
<accession>A0A9D2M1R3</accession>
<evidence type="ECO:0000313" key="4">
    <source>
        <dbReference type="EMBL" id="HJB39343.1"/>
    </source>
</evidence>
<dbReference type="Proteomes" id="UP000824209">
    <property type="component" value="Unassembled WGS sequence"/>
</dbReference>
<dbReference type="EMBL" id="DWYA01000028">
    <property type="protein sequence ID" value="HJB39343.1"/>
    <property type="molecule type" value="Genomic_DNA"/>
</dbReference>
<feature type="domain" description="HTH deoR-type" evidence="3">
    <location>
        <begin position="2"/>
        <end position="60"/>
    </location>
</feature>
<sequence>MQISRLFKIVYYLLENGKATAAELAEEFEVSIRTVYRDLDAISAAGIPIYATQGKGGGVSLLEDYVLEKSLLFEEEKEQILMALQALTATDGEIANELLSKLSALFQLKSTDWIEVDFSDWVKNTAQQDIFNGVKKAIFEKRIIAFSYFDNKGFQRNRSVKPLKLLFKSKDWYLYGFCLLRNDYRFFKLTRMKDLVISKKTFV</sequence>
<reference evidence="4" key="2">
    <citation type="submission" date="2021-04" db="EMBL/GenBank/DDBJ databases">
        <authorList>
            <person name="Gilroy R."/>
        </authorList>
    </citation>
    <scope>NUCLEOTIDE SEQUENCE</scope>
    <source>
        <strain evidence="4">ChiBcec8-14828</strain>
    </source>
</reference>
<dbReference type="PANTHER" id="PTHR34580">
    <property type="match status" value="1"/>
</dbReference>
<dbReference type="InterPro" id="IPR013196">
    <property type="entry name" value="HTH_11"/>
</dbReference>
<dbReference type="InterPro" id="IPR036390">
    <property type="entry name" value="WH_DNA-bd_sf"/>
</dbReference>
<dbReference type="InterPro" id="IPR026881">
    <property type="entry name" value="WYL_dom"/>
</dbReference>
<dbReference type="PROSITE" id="PS51000">
    <property type="entry name" value="HTH_DEOR_2"/>
    <property type="match status" value="1"/>
</dbReference>
<dbReference type="PROSITE" id="PS52050">
    <property type="entry name" value="WYL"/>
    <property type="match status" value="1"/>
</dbReference>
<dbReference type="PANTHER" id="PTHR34580:SF1">
    <property type="entry name" value="PROTEIN PAFC"/>
    <property type="match status" value="1"/>
</dbReference>
<reference evidence="4" key="1">
    <citation type="journal article" date="2021" name="PeerJ">
        <title>Extensive microbial diversity within the chicken gut microbiome revealed by metagenomics and culture.</title>
        <authorList>
            <person name="Gilroy R."/>
            <person name="Ravi A."/>
            <person name="Getino M."/>
            <person name="Pursley I."/>
            <person name="Horton D.L."/>
            <person name="Alikhan N.F."/>
            <person name="Baker D."/>
            <person name="Gharbi K."/>
            <person name="Hall N."/>
            <person name="Watson M."/>
            <person name="Adriaenssens E.M."/>
            <person name="Foster-Nyarko E."/>
            <person name="Jarju S."/>
            <person name="Secka A."/>
            <person name="Antonio M."/>
            <person name="Oren A."/>
            <person name="Chaudhuri R.R."/>
            <person name="La Ragione R."/>
            <person name="Hildebrand F."/>
            <person name="Pallen M.J."/>
        </authorList>
    </citation>
    <scope>NUCLEOTIDE SEQUENCE</scope>
    <source>
        <strain evidence="4">ChiBcec8-14828</strain>
    </source>
</reference>
<dbReference type="InterPro" id="IPR036388">
    <property type="entry name" value="WH-like_DNA-bd_sf"/>
</dbReference>
<dbReference type="InterPro" id="IPR001034">
    <property type="entry name" value="DeoR_HTH"/>
</dbReference>
<name>A0A9D2M1R3_9FIRM</name>
<dbReference type="SUPFAM" id="SSF46785">
    <property type="entry name" value="Winged helix' DNA-binding domain"/>
    <property type="match status" value="1"/>
</dbReference>
<dbReference type="AlphaFoldDB" id="A0A9D2M1R3"/>
<dbReference type="Gene3D" id="1.10.10.10">
    <property type="entry name" value="Winged helix-like DNA-binding domain superfamily/Winged helix DNA-binding domain"/>
    <property type="match status" value="1"/>
</dbReference>
<organism evidence="4 5">
    <name type="scientific">Candidatus Ruthenibacterium avium</name>
    <dbReference type="NCBI Taxonomy" id="2838751"/>
    <lineage>
        <taxon>Bacteria</taxon>
        <taxon>Bacillati</taxon>
        <taxon>Bacillota</taxon>
        <taxon>Clostridia</taxon>
        <taxon>Eubacteriales</taxon>
        <taxon>Oscillospiraceae</taxon>
        <taxon>Ruthenibacterium</taxon>
    </lineage>
</organism>
<dbReference type="Pfam" id="PF08279">
    <property type="entry name" value="HTH_11"/>
    <property type="match status" value="1"/>
</dbReference>
<keyword evidence="1" id="KW-0805">Transcription regulation</keyword>
<proteinExistence type="predicted"/>
<keyword evidence="2" id="KW-0804">Transcription</keyword>
<dbReference type="Pfam" id="PF13280">
    <property type="entry name" value="WYL"/>
    <property type="match status" value="1"/>
</dbReference>
<feature type="non-terminal residue" evidence="4">
    <location>
        <position position="203"/>
    </location>
</feature>
<protein>
    <submittedName>
        <fullName evidence="4">YafY family transcriptional regulator</fullName>
    </submittedName>
</protein>
<evidence type="ECO:0000256" key="2">
    <source>
        <dbReference type="ARBA" id="ARBA00023163"/>
    </source>
</evidence>
<dbReference type="GO" id="GO:0003700">
    <property type="term" value="F:DNA-binding transcription factor activity"/>
    <property type="evidence" value="ECO:0007669"/>
    <property type="project" value="InterPro"/>
</dbReference>
<dbReference type="InterPro" id="IPR051534">
    <property type="entry name" value="CBASS_pafABC_assoc_protein"/>
</dbReference>
<evidence type="ECO:0000256" key="1">
    <source>
        <dbReference type="ARBA" id="ARBA00023015"/>
    </source>
</evidence>